<dbReference type="Proteomes" id="UP000241247">
    <property type="component" value="Unassembled WGS sequence"/>
</dbReference>
<feature type="transmembrane region" description="Helical" evidence="1">
    <location>
        <begin position="108"/>
        <end position="134"/>
    </location>
</feature>
<dbReference type="RefSeq" id="WP_108004148.1">
    <property type="nucleotide sequence ID" value="NZ_JBHEEX010000010.1"/>
</dbReference>
<reference evidence="2 3" key="1">
    <citation type="submission" date="2018-04" db="EMBL/GenBank/DDBJ databases">
        <title>Genomic Encyclopedia of Type Strains, Phase IV (KMG-IV): sequencing the most valuable type-strain genomes for metagenomic binning, comparative biology and taxonomic classification.</title>
        <authorList>
            <person name="Goeker M."/>
        </authorList>
    </citation>
    <scope>NUCLEOTIDE SEQUENCE [LARGE SCALE GENOMIC DNA]</scope>
    <source>
        <strain evidence="2 3">DSM 7138</strain>
    </source>
</reference>
<keyword evidence="1" id="KW-0812">Transmembrane</keyword>
<evidence type="ECO:0000256" key="1">
    <source>
        <dbReference type="SAM" id="Phobius"/>
    </source>
</evidence>
<organism evidence="2 3">
    <name type="scientific">Mycoplana dimorpha</name>
    <dbReference type="NCBI Taxonomy" id="28320"/>
    <lineage>
        <taxon>Bacteria</taxon>
        <taxon>Pseudomonadati</taxon>
        <taxon>Pseudomonadota</taxon>
        <taxon>Alphaproteobacteria</taxon>
        <taxon>Hyphomicrobiales</taxon>
        <taxon>Rhizobiaceae</taxon>
        <taxon>Mycoplana</taxon>
    </lineage>
</organism>
<protein>
    <submittedName>
        <fullName evidence="2">Uncharacterized protein</fullName>
    </submittedName>
</protein>
<keyword evidence="3" id="KW-1185">Reference proteome</keyword>
<evidence type="ECO:0000313" key="2">
    <source>
        <dbReference type="EMBL" id="PTM92784.1"/>
    </source>
</evidence>
<gene>
    <name evidence="2" type="ORF">C7449_107198</name>
</gene>
<dbReference type="AlphaFoldDB" id="A0A2T5B1G2"/>
<sequence>MVSIVAALAQSVLSGVEERVGETLARSKRGAVLGGIAGLLLLTAYILAVIGVCVSLARHYGAPAALFGVAVGAAVVGLVLIAVLIELNRRDARRYRKRRRQMEARRQLAALAAGTAARRPLATATLGLALALLLGSRSRRHRD</sequence>
<keyword evidence="1" id="KW-0472">Membrane</keyword>
<feature type="transmembrane region" description="Helical" evidence="1">
    <location>
        <begin position="31"/>
        <end position="57"/>
    </location>
</feature>
<feature type="transmembrane region" description="Helical" evidence="1">
    <location>
        <begin position="63"/>
        <end position="87"/>
    </location>
</feature>
<comment type="caution">
    <text evidence="2">The sequence shown here is derived from an EMBL/GenBank/DDBJ whole genome shotgun (WGS) entry which is preliminary data.</text>
</comment>
<dbReference type="EMBL" id="PZZZ01000007">
    <property type="protein sequence ID" value="PTM92784.1"/>
    <property type="molecule type" value="Genomic_DNA"/>
</dbReference>
<name>A0A2T5B1G2_MYCDI</name>
<proteinExistence type="predicted"/>
<keyword evidence="1" id="KW-1133">Transmembrane helix</keyword>
<accession>A0A2T5B1G2</accession>
<evidence type="ECO:0000313" key="3">
    <source>
        <dbReference type="Proteomes" id="UP000241247"/>
    </source>
</evidence>